<dbReference type="CDD" id="cd16393">
    <property type="entry name" value="SPO0J_N"/>
    <property type="match status" value="1"/>
</dbReference>
<keyword evidence="5" id="KW-1185">Reference proteome</keyword>
<feature type="domain" description="ParB-like N-terminal" evidence="3">
    <location>
        <begin position="7"/>
        <end position="96"/>
    </location>
</feature>
<gene>
    <name evidence="4" type="ORF">L2W38_02730</name>
</gene>
<protein>
    <submittedName>
        <fullName evidence="4">ParB/RepB/Spo0J family partition protein</fullName>
    </submittedName>
</protein>
<dbReference type="Pfam" id="PF02195">
    <property type="entry name" value="ParB_N"/>
    <property type="match status" value="1"/>
</dbReference>
<dbReference type="InterPro" id="IPR004437">
    <property type="entry name" value="ParB/RepB/Spo0J"/>
</dbReference>
<dbReference type="InterPro" id="IPR003115">
    <property type="entry name" value="ParB_N"/>
</dbReference>
<dbReference type="SMART" id="SM00470">
    <property type="entry name" value="ParB"/>
    <property type="match status" value="1"/>
</dbReference>
<dbReference type="Proteomes" id="UP001200430">
    <property type="component" value="Unassembled WGS sequence"/>
</dbReference>
<comment type="similarity">
    <text evidence="1">Belongs to the ParB family.</text>
</comment>
<dbReference type="EMBL" id="JAKGUD010000002">
    <property type="protein sequence ID" value="MCF4141733.1"/>
    <property type="molecule type" value="Genomic_DNA"/>
</dbReference>
<name>A0ABS9EKJ7_9BACT</name>
<dbReference type="NCBIfam" id="TIGR00180">
    <property type="entry name" value="parB_part"/>
    <property type="match status" value="1"/>
</dbReference>
<evidence type="ECO:0000256" key="1">
    <source>
        <dbReference type="ARBA" id="ARBA00006295"/>
    </source>
</evidence>
<sequence>MKDSRLAEIELSRIRANPYQPRKHFDEDDILELAESIGEVGLIQPLVVRPSGDFFELIAGERRLRACLVAGLEAVSAIVLEVDSADQQIMALVENIHRKDLSSIEEAGSLKDILDRTGWGQSELARRLGRSQASVANKLRLLKLEEPVQKMVMEGLLGERSARALLRLPPALQIAAAKKVIDRELTSKEVEELVNDLKEGKPLDPKTSSNDEPHLEAEIEDVGEGFLETVDESDEGRLDEDSIRRRNAKRDALSFNGPEGPTGELLHQLADLVEKQRKKGVPVVWKVRELAQSELVVEIIVDLKKQLLMEDEEI</sequence>
<dbReference type="Gene3D" id="1.10.10.2830">
    <property type="match status" value="1"/>
</dbReference>
<dbReference type="InterPro" id="IPR050336">
    <property type="entry name" value="Chromosome_partition/occlusion"/>
</dbReference>
<dbReference type="SUPFAM" id="SSF110849">
    <property type="entry name" value="ParB/Sulfiredoxin"/>
    <property type="match status" value="1"/>
</dbReference>
<evidence type="ECO:0000259" key="3">
    <source>
        <dbReference type="SMART" id="SM00470"/>
    </source>
</evidence>
<dbReference type="Gene3D" id="3.90.1530.30">
    <property type="match status" value="1"/>
</dbReference>
<keyword evidence="2" id="KW-0159">Chromosome partition</keyword>
<dbReference type="PANTHER" id="PTHR33375">
    <property type="entry name" value="CHROMOSOME-PARTITIONING PROTEIN PARB-RELATED"/>
    <property type="match status" value="1"/>
</dbReference>
<dbReference type="PANTHER" id="PTHR33375:SF1">
    <property type="entry name" value="CHROMOSOME-PARTITIONING PROTEIN PARB-RELATED"/>
    <property type="match status" value="1"/>
</dbReference>
<reference evidence="4 5" key="1">
    <citation type="submission" date="2022-01" db="EMBL/GenBank/DDBJ databases">
        <title>Dethiosulfovibrio faecalis sp. nov., a novel proteolytic, non-sulfur-reducing bacterium isolated from a marine aquaculture solid waste bioreactor.</title>
        <authorList>
            <person name="Grabowski S."/>
            <person name="Apolinario E."/>
            <person name="Schneider N."/>
            <person name="Marshall C.W."/>
            <person name="Sowers K.R."/>
        </authorList>
    </citation>
    <scope>NUCLEOTIDE SEQUENCE [LARGE SCALE GENOMIC DNA]</scope>
    <source>
        <strain evidence="4 5">DSM 12537</strain>
    </source>
</reference>
<dbReference type="RefSeq" id="WP_236098390.1">
    <property type="nucleotide sequence ID" value="NZ_JAKGUD010000002.1"/>
</dbReference>
<evidence type="ECO:0000313" key="5">
    <source>
        <dbReference type="Proteomes" id="UP001200430"/>
    </source>
</evidence>
<evidence type="ECO:0000256" key="2">
    <source>
        <dbReference type="ARBA" id="ARBA00022829"/>
    </source>
</evidence>
<comment type="caution">
    <text evidence="4">The sequence shown here is derived from an EMBL/GenBank/DDBJ whole genome shotgun (WGS) entry which is preliminary data.</text>
</comment>
<accession>A0ABS9EKJ7</accession>
<dbReference type="Pfam" id="PF17762">
    <property type="entry name" value="HTH_ParB"/>
    <property type="match status" value="1"/>
</dbReference>
<dbReference type="SUPFAM" id="SSF109709">
    <property type="entry name" value="KorB DNA-binding domain-like"/>
    <property type="match status" value="1"/>
</dbReference>
<evidence type="ECO:0000313" key="4">
    <source>
        <dbReference type="EMBL" id="MCF4141733.1"/>
    </source>
</evidence>
<dbReference type="InterPro" id="IPR041468">
    <property type="entry name" value="HTH_ParB/Spo0J"/>
</dbReference>
<dbReference type="InterPro" id="IPR036086">
    <property type="entry name" value="ParB/Sulfiredoxin_sf"/>
</dbReference>
<proteinExistence type="inferred from homology"/>
<organism evidence="4 5">
    <name type="scientific">Dethiosulfovibrio marinus</name>
    <dbReference type="NCBI Taxonomy" id="133532"/>
    <lineage>
        <taxon>Bacteria</taxon>
        <taxon>Thermotogati</taxon>
        <taxon>Synergistota</taxon>
        <taxon>Synergistia</taxon>
        <taxon>Synergistales</taxon>
        <taxon>Dethiosulfovibrionaceae</taxon>
        <taxon>Dethiosulfovibrio</taxon>
    </lineage>
</organism>